<evidence type="ECO:0000256" key="1">
    <source>
        <dbReference type="SAM" id="MobiDB-lite"/>
    </source>
</evidence>
<proteinExistence type="predicted"/>
<feature type="region of interest" description="Disordered" evidence="1">
    <location>
        <begin position="41"/>
        <end position="73"/>
    </location>
</feature>
<sequence>MTQTINSMKNILTMTWAGMSIKMNDTMQGFIESYDGKPARVDTLSKTKPMNSYNEHRKDTKLKQRTLARTPNK</sequence>
<reference evidence="2 3" key="1">
    <citation type="submission" date="2020-02" db="EMBL/GenBank/DDBJ databases">
        <authorList>
            <person name="Ma Q."/>
            <person name="Huang Y."/>
            <person name="Song X."/>
            <person name="Pei D."/>
        </authorList>
    </citation>
    <scope>NUCLEOTIDE SEQUENCE [LARGE SCALE GENOMIC DNA]</scope>
    <source>
        <strain evidence="2">Sxm20200214</strain>
        <tissue evidence="2">Leaf</tissue>
    </source>
</reference>
<protein>
    <submittedName>
        <fullName evidence="2">Uncharacterized protein</fullName>
    </submittedName>
</protein>
<accession>A0A8X7QVQ5</accession>
<feature type="compositionally biased region" description="Basic residues" evidence="1">
    <location>
        <begin position="63"/>
        <end position="73"/>
    </location>
</feature>
<evidence type="ECO:0000313" key="2">
    <source>
        <dbReference type="EMBL" id="KAG2276807.1"/>
    </source>
</evidence>
<evidence type="ECO:0000313" key="3">
    <source>
        <dbReference type="Proteomes" id="UP000886595"/>
    </source>
</evidence>
<gene>
    <name evidence="2" type="ORF">Bca52824_059362</name>
</gene>
<comment type="caution">
    <text evidence="2">The sequence shown here is derived from an EMBL/GenBank/DDBJ whole genome shotgun (WGS) entry which is preliminary data.</text>
</comment>
<name>A0A8X7QVQ5_BRACI</name>
<dbReference type="Proteomes" id="UP000886595">
    <property type="component" value="Unassembled WGS sequence"/>
</dbReference>
<keyword evidence="3" id="KW-1185">Reference proteome</keyword>
<dbReference type="AlphaFoldDB" id="A0A8X7QVQ5"/>
<organism evidence="2 3">
    <name type="scientific">Brassica carinata</name>
    <name type="common">Ethiopian mustard</name>
    <name type="synonym">Abyssinian cabbage</name>
    <dbReference type="NCBI Taxonomy" id="52824"/>
    <lineage>
        <taxon>Eukaryota</taxon>
        <taxon>Viridiplantae</taxon>
        <taxon>Streptophyta</taxon>
        <taxon>Embryophyta</taxon>
        <taxon>Tracheophyta</taxon>
        <taxon>Spermatophyta</taxon>
        <taxon>Magnoliopsida</taxon>
        <taxon>eudicotyledons</taxon>
        <taxon>Gunneridae</taxon>
        <taxon>Pentapetalae</taxon>
        <taxon>rosids</taxon>
        <taxon>malvids</taxon>
        <taxon>Brassicales</taxon>
        <taxon>Brassicaceae</taxon>
        <taxon>Brassiceae</taxon>
        <taxon>Brassica</taxon>
    </lineage>
</organism>
<dbReference type="EMBL" id="JAAMPC010000012">
    <property type="protein sequence ID" value="KAG2276807.1"/>
    <property type="molecule type" value="Genomic_DNA"/>
</dbReference>